<dbReference type="HOGENOM" id="CLU_2137554_0_0_1"/>
<dbReference type="AlphaFoldDB" id="A0A0E0KXU8"/>
<organism evidence="1">
    <name type="scientific">Oryza punctata</name>
    <name type="common">Red rice</name>
    <dbReference type="NCBI Taxonomy" id="4537"/>
    <lineage>
        <taxon>Eukaryota</taxon>
        <taxon>Viridiplantae</taxon>
        <taxon>Streptophyta</taxon>
        <taxon>Embryophyta</taxon>
        <taxon>Tracheophyta</taxon>
        <taxon>Spermatophyta</taxon>
        <taxon>Magnoliopsida</taxon>
        <taxon>Liliopsida</taxon>
        <taxon>Poales</taxon>
        <taxon>Poaceae</taxon>
        <taxon>BOP clade</taxon>
        <taxon>Oryzoideae</taxon>
        <taxon>Oryzeae</taxon>
        <taxon>Oryzinae</taxon>
        <taxon>Oryza</taxon>
    </lineage>
</organism>
<evidence type="ECO:0000313" key="1">
    <source>
        <dbReference type="EnsemblPlants" id="OPUNC05G01260.1"/>
    </source>
</evidence>
<name>A0A0E0KXU8_ORYPU</name>
<accession>A0A0E0KXU8</accession>
<protein>
    <submittedName>
        <fullName evidence="1">Uncharacterized protein</fullName>
    </submittedName>
</protein>
<reference evidence="1" key="1">
    <citation type="submission" date="2015-04" db="UniProtKB">
        <authorList>
            <consortium name="EnsemblPlants"/>
        </authorList>
    </citation>
    <scope>IDENTIFICATION</scope>
</reference>
<dbReference type="Gramene" id="OPUNC05G01260.1">
    <property type="protein sequence ID" value="OPUNC05G01260.1"/>
    <property type="gene ID" value="OPUNC05G01260"/>
</dbReference>
<dbReference type="EnsemblPlants" id="OPUNC05G01260.1">
    <property type="protein sequence ID" value="OPUNC05G01260.1"/>
    <property type="gene ID" value="OPUNC05G01260"/>
</dbReference>
<sequence length="113" mass="12069">MPLLLTSTPTPAPLLFLSVAKAGTATVTADDLLPRRAITVEPHRLARAAIRLRQCRILQPPLLFRRCSGSGPLGDRDSRVVTTATAATAASSFLRQRSSTMTTDDWGLGIGDL</sequence>
<dbReference type="Proteomes" id="UP000026962">
    <property type="component" value="Chromosome 5"/>
</dbReference>
<evidence type="ECO:0000313" key="2">
    <source>
        <dbReference type="Proteomes" id="UP000026962"/>
    </source>
</evidence>
<proteinExistence type="predicted"/>
<keyword evidence="2" id="KW-1185">Reference proteome</keyword>
<reference evidence="1" key="2">
    <citation type="submission" date="2018-05" db="EMBL/GenBank/DDBJ databases">
        <title>OpunRS2 (Oryza punctata Reference Sequence Version 2).</title>
        <authorList>
            <person name="Zhang J."/>
            <person name="Kudrna D."/>
            <person name="Lee S."/>
            <person name="Talag J."/>
            <person name="Welchert J."/>
            <person name="Wing R.A."/>
        </authorList>
    </citation>
    <scope>NUCLEOTIDE SEQUENCE [LARGE SCALE GENOMIC DNA]</scope>
</reference>